<dbReference type="PROSITE" id="PS00027">
    <property type="entry name" value="HOMEOBOX_1"/>
    <property type="match status" value="1"/>
</dbReference>
<dbReference type="InterPro" id="IPR017970">
    <property type="entry name" value="Homeobox_CS"/>
</dbReference>
<keyword evidence="10" id="KW-1185">Reference proteome</keyword>
<keyword evidence="4 6" id="KW-0371">Homeobox</keyword>
<evidence type="ECO:0000313" key="9">
    <source>
        <dbReference type="Ensembl" id="ENSAOWP00000020220.1"/>
    </source>
</evidence>
<dbReference type="SMART" id="SM00548">
    <property type="entry name" value="IRO"/>
    <property type="match status" value="1"/>
</dbReference>
<dbReference type="SMART" id="SM00389">
    <property type="entry name" value="HOX"/>
    <property type="match status" value="1"/>
</dbReference>
<evidence type="ECO:0000256" key="1">
    <source>
        <dbReference type="ARBA" id="ARBA00004123"/>
    </source>
</evidence>
<dbReference type="GO" id="GO:0005634">
    <property type="term" value="C:nucleus"/>
    <property type="evidence" value="ECO:0007669"/>
    <property type="project" value="UniProtKB-SubCell"/>
</dbReference>
<feature type="compositionally biased region" description="Acidic residues" evidence="7">
    <location>
        <begin position="199"/>
        <end position="211"/>
    </location>
</feature>
<evidence type="ECO:0000313" key="10">
    <source>
        <dbReference type="Proteomes" id="UP000694424"/>
    </source>
</evidence>
<feature type="compositionally biased region" description="Acidic residues" evidence="7">
    <location>
        <begin position="173"/>
        <end position="191"/>
    </location>
</feature>
<dbReference type="GO" id="GO:0048468">
    <property type="term" value="P:cell development"/>
    <property type="evidence" value="ECO:0007669"/>
    <property type="project" value="TreeGrafter"/>
</dbReference>
<evidence type="ECO:0000256" key="4">
    <source>
        <dbReference type="ARBA" id="ARBA00023155"/>
    </source>
</evidence>
<dbReference type="Pfam" id="PF05920">
    <property type="entry name" value="Homeobox_KN"/>
    <property type="match status" value="1"/>
</dbReference>
<feature type="region of interest" description="Disordered" evidence="7">
    <location>
        <begin position="151"/>
        <end position="242"/>
    </location>
</feature>
<dbReference type="CDD" id="cd00086">
    <property type="entry name" value="homeodomain"/>
    <property type="match status" value="1"/>
</dbReference>
<evidence type="ECO:0000256" key="5">
    <source>
        <dbReference type="ARBA" id="ARBA00023242"/>
    </source>
</evidence>
<dbReference type="GO" id="GO:0000981">
    <property type="term" value="F:DNA-binding transcription factor activity, RNA polymerase II-specific"/>
    <property type="evidence" value="ECO:0007669"/>
    <property type="project" value="InterPro"/>
</dbReference>
<evidence type="ECO:0000256" key="2">
    <source>
        <dbReference type="ARBA" id="ARBA00008446"/>
    </source>
</evidence>
<reference evidence="9" key="2">
    <citation type="submission" date="2025-09" db="UniProtKB">
        <authorList>
            <consortium name="Ensembl"/>
        </authorList>
    </citation>
    <scope>IDENTIFICATION</scope>
</reference>
<dbReference type="GO" id="GO:0000978">
    <property type="term" value="F:RNA polymerase II cis-regulatory region sequence-specific DNA binding"/>
    <property type="evidence" value="ECO:0007669"/>
    <property type="project" value="TreeGrafter"/>
</dbReference>
<comment type="subcellular location">
    <subcellularLocation>
        <location evidence="1 6">Nucleus</location>
    </subcellularLocation>
</comment>
<protein>
    <submittedName>
        <fullName evidence="9">Iroquois homeobox 1</fullName>
    </submittedName>
</protein>
<feature type="compositionally biased region" description="Basic and acidic residues" evidence="7">
    <location>
        <begin position="212"/>
        <end position="230"/>
    </location>
</feature>
<feature type="DNA-binding region" description="Homeobox" evidence="6">
    <location>
        <begin position="100"/>
        <end position="152"/>
    </location>
</feature>
<dbReference type="SUPFAM" id="SSF46689">
    <property type="entry name" value="Homeodomain-like"/>
    <property type="match status" value="1"/>
</dbReference>
<dbReference type="Ensembl" id="ENSAOWT00000022912.1">
    <property type="protein sequence ID" value="ENSAOWP00000020220.1"/>
    <property type="gene ID" value="ENSAOWG00000013685.1"/>
</dbReference>
<evidence type="ECO:0000256" key="3">
    <source>
        <dbReference type="ARBA" id="ARBA00023125"/>
    </source>
</evidence>
<dbReference type="PROSITE" id="PS50071">
    <property type="entry name" value="HOMEOBOX_2"/>
    <property type="match status" value="1"/>
</dbReference>
<dbReference type="Proteomes" id="UP000694424">
    <property type="component" value="Unplaced"/>
</dbReference>
<sequence length="429" mass="47199">MSFPQLGYPQYLSASQAVGSAAVTSVLGMYASPYSAPNYSAFLPYTADLSLFSQMGSQYELKDNPGVHPATFAAHTAPGYYPYGQFQYGDPGRPKNATRESTSTLKAWLNEHRKNPYPTKGEKIMLAIITKMTLTQVSTWFANARRRLKKENKVTWGSRSKDQEDANLFGSDNEGDPEKNEDDEEIDLESIDIDKIDENDGEQSNEEEEEKPELLRQSSEEEHLEKEKDLALSGSEGLKPKDTMVMVKEASDTRIISPSGQNNLQMPSLSKPKIWSLAETATSPDGALKSSPPPPPPPQVNHTSPQIQHPAFLPSHGLYTCQIGKFHNWTNGAFLTQNSLLNVRSFLGVNHHHAAHHNHHLQAQQQPSVLTATLGALSSEKSSERTSPKHIGNAPCKDLPVPIPPKITTRTSLAQQEGTPRILTALPSA</sequence>
<name>A0A8B9Q2I3_APTOW</name>
<dbReference type="PANTHER" id="PTHR11211:SF13">
    <property type="entry name" value="IROQUOIS-CLASS HOMEODOMAIN PROTEIN IRX-1"/>
    <property type="match status" value="1"/>
</dbReference>
<dbReference type="GO" id="GO:0030182">
    <property type="term" value="P:neuron differentiation"/>
    <property type="evidence" value="ECO:0007669"/>
    <property type="project" value="TreeGrafter"/>
</dbReference>
<proteinExistence type="inferred from homology"/>
<feature type="domain" description="Homeobox" evidence="8">
    <location>
        <begin position="98"/>
        <end position="151"/>
    </location>
</feature>
<dbReference type="InterPro" id="IPR001356">
    <property type="entry name" value="HD"/>
</dbReference>
<comment type="similarity">
    <text evidence="2">Belongs to the TALE/IRO homeobox family.</text>
</comment>
<evidence type="ECO:0000259" key="8">
    <source>
        <dbReference type="PROSITE" id="PS50071"/>
    </source>
</evidence>
<dbReference type="PANTHER" id="PTHR11211">
    <property type="entry name" value="IROQUOIS-CLASS HOMEODOMAIN PROTEIN IRX"/>
    <property type="match status" value="1"/>
</dbReference>
<organism evidence="9 10">
    <name type="scientific">Apteryx owenii</name>
    <name type="common">Little spotted kiwi</name>
    <dbReference type="NCBI Taxonomy" id="8824"/>
    <lineage>
        <taxon>Eukaryota</taxon>
        <taxon>Metazoa</taxon>
        <taxon>Chordata</taxon>
        <taxon>Craniata</taxon>
        <taxon>Vertebrata</taxon>
        <taxon>Euteleostomi</taxon>
        <taxon>Archelosauria</taxon>
        <taxon>Archosauria</taxon>
        <taxon>Dinosauria</taxon>
        <taxon>Saurischia</taxon>
        <taxon>Theropoda</taxon>
        <taxon>Coelurosauria</taxon>
        <taxon>Aves</taxon>
        <taxon>Palaeognathae</taxon>
        <taxon>Apterygiformes</taxon>
        <taxon>Apterygidae</taxon>
        <taxon>Apteryx</taxon>
    </lineage>
</organism>
<reference evidence="9" key="1">
    <citation type="submission" date="2025-08" db="UniProtKB">
        <authorList>
            <consortium name="Ensembl"/>
        </authorList>
    </citation>
    <scope>IDENTIFICATION</scope>
</reference>
<accession>A0A8B9Q2I3</accession>
<dbReference type="InterPro" id="IPR008422">
    <property type="entry name" value="KN_HD"/>
</dbReference>
<dbReference type="InterPro" id="IPR003893">
    <property type="entry name" value="Iroquois_homeo"/>
</dbReference>
<feature type="region of interest" description="Disordered" evidence="7">
    <location>
        <begin position="282"/>
        <end position="309"/>
    </location>
</feature>
<evidence type="ECO:0000256" key="7">
    <source>
        <dbReference type="SAM" id="MobiDB-lite"/>
    </source>
</evidence>
<dbReference type="Gene3D" id="1.10.10.60">
    <property type="entry name" value="Homeodomain-like"/>
    <property type="match status" value="1"/>
</dbReference>
<evidence type="ECO:0000256" key="6">
    <source>
        <dbReference type="PROSITE-ProRule" id="PRU00108"/>
    </source>
</evidence>
<keyword evidence="5 6" id="KW-0539">Nucleus</keyword>
<feature type="region of interest" description="Disordered" evidence="7">
    <location>
        <begin position="376"/>
        <end position="402"/>
    </location>
</feature>
<dbReference type="InterPro" id="IPR009057">
    <property type="entry name" value="Homeodomain-like_sf"/>
</dbReference>
<dbReference type="AlphaFoldDB" id="A0A8B9Q2I3"/>
<dbReference type="FunFam" id="1.10.10.60:FF:000003">
    <property type="entry name" value="Iroquois-class homeobox protein IRX"/>
    <property type="match status" value="1"/>
</dbReference>
<keyword evidence="3 6" id="KW-0238">DNA-binding</keyword>